<gene>
    <name evidence="2" type="ORF">ABE41_005590</name>
</gene>
<dbReference type="AlphaFoldDB" id="A0A1B1Z1Z0"/>
<organism evidence="2 3">
    <name type="scientific">Fictibacillus arsenicus</name>
    <dbReference type="NCBI Taxonomy" id="255247"/>
    <lineage>
        <taxon>Bacteria</taxon>
        <taxon>Bacillati</taxon>
        <taxon>Bacillota</taxon>
        <taxon>Bacilli</taxon>
        <taxon>Bacillales</taxon>
        <taxon>Fictibacillaceae</taxon>
        <taxon>Fictibacillus</taxon>
    </lineage>
</organism>
<name>A0A1B1Z1Z0_9BACL</name>
<dbReference type="OrthoDB" id="2444734at2"/>
<proteinExistence type="predicted"/>
<protein>
    <submittedName>
        <fullName evidence="2">Uncharacterized protein</fullName>
    </submittedName>
</protein>
<dbReference type="Proteomes" id="UP000077412">
    <property type="component" value="Chromosome"/>
</dbReference>
<keyword evidence="1" id="KW-0812">Transmembrane</keyword>
<keyword evidence="3" id="KW-1185">Reference proteome</keyword>
<accession>A0A1B1Z1Z0</accession>
<reference evidence="2 3" key="1">
    <citation type="submission" date="2016-08" db="EMBL/GenBank/DDBJ databases">
        <title>Complete genome sequence of Fictibacillus arsenicus G25-54, a strain with toxicity to nematodes and a potential arsenic-resistance activity.</title>
        <authorList>
            <person name="Zheng Z."/>
        </authorList>
    </citation>
    <scope>NUCLEOTIDE SEQUENCE [LARGE SCALE GENOMIC DNA]</scope>
    <source>
        <strain evidence="2 3">G25-54</strain>
    </source>
</reference>
<sequence length="521" mass="59716">MKKIGYKLKPFIIPLLFFLLVSSVLTGQNLEKELELPAEGWSRSLPLEAGTVGEVKPVFYEENGQQHVYVPKENEVLSFTVNSDLEVKNKETTLVTIPSPQNFWVKDNEFVFVKNKQLIHFDGKKENILDQDVYGMDANQKKIVYFKEHEILSVEPGTWKIKSIDKVEERLEAVVVNDASQSFLASGIIVGDTKKAKAFLYQFNNSEYKKHTILDTVEQLTQNHFGFYFIENGQDVTIYYSLFENASGGKSYYIFKGTNHLDSGDKWTFNKMTFQDTNGMKLENPKHLQYGVDQNNQAKVLFTTRAMKSHEKEAVNVYEAYQKGDVWHTERRSTTNNGSLHAHWVNEKSIIWMNMISQKEFTFSGASSKSEIIKKSLVKTTEDYKQAISATILSLFQGMVLAMSALYWITPAVLFALLVYMVKISLMEDEDKRVMFTILALYLGVQLIFIQKLFNEHYYYFAPDFLTFSGSSFIIPLILAVFSGAAVMFGKKKDWSMIVSICYFVAINITFLSLTVGPYMF</sequence>
<dbReference type="STRING" id="255247.ABE41_005590"/>
<feature type="transmembrane region" description="Helical" evidence="1">
    <location>
        <begin position="395"/>
        <end position="422"/>
    </location>
</feature>
<dbReference type="RefSeq" id="WP_066287336.1">
    <property type="nucleotide sequence ID" value="NZ_CP016761.1"/>
</dbReference>
<feature type="transmembrane region" description="Helical" evidence="1">
    <location>
        <begin position="501"/>
        <end position="520"/>
    </location>
</feature>
<evidence type="ECO:0000313" key="2">
    <source>
        <dbReference type="EMBL" id="ANX11473.1"/>
    </source>
</evidence>
<evidence type="ECO:0000256" key="1">
    <source>
        <dbReference type="SAM" id="Phobius"/>
    </source>
</evidence>
<keyword evidence="1" id="KW-1133">Transmembrane helix</keyword>
<feature type="transmembrane region" description="Helical" evidence="1">
    <location>
        <begin position="466"/>
        <end position="489"/>
    </location>
</feature>
<feature type="transmembrane region" description="Helical" evidence="1">
    <location>
        <begin position="434"/>
        <end position="454"/>
    </location>
</feature>
<keyword evidence="1" id="KW-0472">Membrane</keyword>
<dbReference type="EMBL" id="CP016761">
    <property type="protein sequence ID" value="ANX11473.1"/>
    <property type="molecule type" value="Genomic_DNA"/>
</dbReference>
<dbReference type="KEGG" id="far:ABE41_005590"/>
<evidence type="ECO:0000313" key="3">
    <source>
        <dbReference type="Proteomes" id="UP000077412"/>
    </source>
</evidence>